<protein>
    <recommendedName>
        <fullName evidence="2">Pyrrolo-quinoline quinone repeat domain-containing protein</fullName>
    </recommendedName>
</protein>
<evidence type="ECO:0000313" key="4">
    <source>
        <dbReference type="Proteomes" id="UP000008311"/>
    </source>
</evidence>
<reference evidence="4" key="1">
    <citation type="journal article" date="2010" name="Nat. Biotechnol.">
        <title>Draft genome sequence of the oilseed species Ricinus communis.</title>
        <authorList>
            <person name="Chan A.P."/>
            <person name="Crabtree J."/>
            <person name="Zhao Q."/>
            <person name="Lorenzi H."/>
            <person name="Orvis J."/>
            <person name="Puiu D."/>
            <person name="Melake-Berhan A."/>
            <person name="Jones K.M."/>
            <person name="Redman J."/>
            <person name="Chen G."/>
            <person name="Cahoon E.B."/>
            <person name="Gedil M."/>
            <person name="Stanke M."/>
            <person name="Haas B.J."/>
            <person name="Wortman J.R."/>
            <person name="Fraser-Liggett C.M."/>
            <person name="Ravel J."/>
            <person name="Rabinowicz P.D."/>
        </authorList>
    </citation>
    <scope>NUCLEOTIDE SEQUENCE [LARGE SCALE GENOMIC DNA]</scope>
    <source>
        <strain evidence="4">cv. Hale</strain>
    </source>
</reference>
<accession>B9TPU4</accession>
<dbReference type="Pfam" id="PF01011">
    <property type="entry name" value="PQQ"/>
    <property type="match status" value="1"/>
</dbReference>
<dbReference type="SUPFAM" id="SSF50998">
    <property type="entry name" value="Quinoprotein alcohol dehydrogenase-like"/>
    <property type="match status" value="1"/>
</dbReference>
<feature type="domain" description="Pyrrolo-quinoline quinone repeat" evidence="2">
    <location>
        <begin position="2"/>
        <end position="279"/>
    </location>
</feature>
<feature type="non-terminal residue" evidence="3">
    <location>
        <position position="280"/>
    </location>
</feature>
<dbReference type="AlphaFoldDB" id="B9TPU4"/>
<gene>
    <name evidence="3" type="ORF">RCOM_2098970</name>
</gene>
<dbReference type="Proteomes" id="UP000008311">
    <property type="component" value="Unassembled WGS sequence"/>
</dbReference>
<sequence length="280" mass="30034">GTLVDFPTTGGPVPAIILPSKQGEIYILDRRTGRPLTGVEERAVPGGGVEPAERAKTQPFSLYHSLAKPRLTEKDMWGMSPIDQMICRIQFKRAIYNGPYTPPQAKARWIQYPGYNGGSDWGGIALDPRRGVIIANYNDMPNYNQLVPRAVADAKGWFPRGDPREKTKAGGAEGAGDPQTGVPYAIDVNAGWRMPGTGMLCKRPPYGGIRAIDLKSGATLWDRPFGTARRNGPFGIPSMLPVDIGTPNNGGSAVTAGGLVFIAAATDNLFRAIDIETGKT</sequence>
<dbReference type="Gene3D" id="2.140.10.10">
    <property type="entry name" value="Quinoprotein alcohol dehydrogenase-like superfamily"/>
    <property type="match status" value="1"/>
</dbReference>
<dbReference type="EMBL" id="EQ996937">
    <property type="protein sequence ID" value="EEF22120.1"/>
    <property type="molecule type" value="Genomic_DNA"/>
</dbReference>
<keyword evidence="4" id="KW-1185">Reference proteome</keyword>
<proteinExistence type="predicted"/>
<feature type="non-terminal residue" evidence="3">
    <location>
        <position position="1"/>
    </location>
</feature>
<organism evidence="3 4">
    <name type="scientific">Ricinus communis</name>
    <name type="common">Castor bean</name>
    <dbReference type="NCBI Taxonomy" id="3988"/>
    <lineage>
        <taxon>Eukaryota</taxon>
        <taxon>Viridiplantae</taxon>
        <taxon>Streptophyta</taxon>
        <taxon>Embryophyta</taxon>
        <taxon>Tracheophyta</taxon>
        <taxon>Spermatophyta</taxon>
        <taxon>Magnoliopsida</taxon>
        <taxon>eudicotyledons</taxon>
        <taxon>Gunneridae</taxon>
        <taxon>Pentapetalae</taxon>
        <taxon>rosids</taxon>
        <taxon>fabids</taxon>
        <taxon>Malpighiales</taxon>
        <taxon>Euphorbiaceae</taxon>
        <taxon>Acalyphoideae</taxon>
        <taxon>Acalypheae</taxon>
        <taxon>Ricinus</taxon>
    </lineage>
</organism>
<dbReference type="InterPro" id="IPR002372">
    <property type="entry name" value="PQQ_rpt_dom"/>
</dbReference>
<evidence type="ECO:0000256" key="1">
    <source>
        <dbReference type="SAM" id="MobiDB-lite"/>
    </source>
</evidence>
<dbReference type="InParanoid" id="B9TPU4"/>
<evidence type="ECO:0000313" key="3">
    <source>
        <dbReference type="EMBL" id="EEF22120.1"/>
    </source>
</evidence>
<name>B9TPU4_RICCO</name>
<feature type="region of interest" description="Disordered" evidence="1">
    <location>
        <begin position="157"/>
        <end position="180"/>
    </location>
</feature>
<dbReference type="InterPro" id="IPR011047">
    <property type="entry name" value="Quinoprotein_ADH-like_sf"/>
</dbReference>
<evidence type="ECO:0000259" key="2">
    <source>
        <dbReference type="Pfam" id="PF01011"/>
    </source>
</evidence>